<keyword evidence="1" id="KW-0472">Membrane</keyword>
<dbReference type="Proteomes" id="UP000028623">
    <property type="component" value="Unassembled WGS sequence"/>
</dbReference>
<protein>
    <recommendedName>
        <fullName evidence="4">EpsG family protein</fullName>
    </recommendedName>
</protein>
<feature type="transmembrane region" description="Helical" evidence="1">
    <location>
        <begin position="212"/>
        <end position="232"/>
    </location>
</feature>
<evidence type="ECO:0000313" key="2">
    <source>
        <dbReference type="EMBL" id="KFC21250.1"/>
    </source>
</evidence>
<comment type="caution">
    <text evidence="2">The sequence shown here is derived from an EMBL/GenBank/DDBJ whole genome shotgun (WGS) entry which is preliminary data.</text>
</comment>
<feature type="transmembrane region" description="Helical" evidence="1">
    <location>
        <begin position="263"/>
        <end position="281"/>
    </location>
</feature>
<keyword evidence="1" id="KW-0812">Transmembrane</keyword>
<evidence type="ECO:0000256" key="1">
    <source>
        <dbReference type="SAM" id="Phobius"/>
    </source>
</evidence>
<evidence type="ECO:0000313" key="3">
    <source>
        <dbReference type="Proteomes" id="UP000028623"/>
    </source>
</evidence>
<feature type="transmembrane region" description="Helical" evidence="1">
    <location>
        <begin position="76"/>
        <end position="94"/>
    </location>
</feature>
<organism evidence="2 3">
    <name type="scientific">Epilithonimonas lactis</name>
    <dbReference type="NCBI Taxonomy" id="421072"/>
    <lineage>
        <taxon>Bacteria</taxon>
        <taxon>Pseudomonadati</taxon>
        <taxon>Bacteroidota</taxon>
        <taxon>Flavobacteriia</taxon>
        <taxon>Flavobacteriales</taxon>
        <taxon>Weeksellaceae</taxon>
        <taxon>Chryseobacterium group</taxon>
        <taxon>Epilithonimonas</taxon>
    </lineage>
</organism>
<dbReference type="AlphaFoldDB" id="A0A085BFK5"/>
<reference evidence="2 3" key="1">
    <citation type="submission" date="2014-07" db="EMBL/GenBank/DDBJ databases">
        <title>Epilithonimonas lactis LMG 22401 Genome.</title>
        <authorList>
            <person name="Pipes S.E."/>
            <person name="Stropko S.J."/>
        </authorList>
    </citation>
    <scope>NUCLEOTIDE SEQUENCE [LARGE SCALE GENOMIC DNA]</scope>
    <source>
        <strain evidence="2 3">LMG 24401</strain>
    </source>
</reference>
<feature type="transmembrane region" description="Helical" evidence="1">
    <location>
        <begin position="101"/>
        <end position="125"/>
    </location>
</feature>
<feature type="transmembrane region" description="Helical" evidence="1">
    <location>
        <begin position="239"/>
        <end position="257"/>
    </location>
</feature>
<keyword evidence="3" id="KW-1185">Reference proteome</keyword>
<dbReference type="eggNOG" id="ENOG5033DYD">
    <property type="taxonomic scope" value="Bacteria"/>
</dbReference>
<sequence>MTYVSKLNLKSYKAILFLGLLPAALIAILSGDSGTDKSSYYIWISNTFEGDIDKIAYEPGFKYLTYWLSLIYPSEYFIIPVVGLITTIFLWLAFSDSKWRLIVFTFLLFPFFYFDMTMNGLRYGLSFAISAYAAKLILEDKVKSFFFFGLLAVSMQYSSIIIIAMIYFSRINFKKIHTVLLIVVVYVLFNVLDLSYFDNKVDMYKDLTKPSGISGITPLILFTLIFGLNWFLNKKINKIFFIIFGLQIASFILSLSSYSGLRFQSLFIFTLLIYIAFFQEIKEFKKRYLIYFILIGFMSFSLKIRNFMNEEKEVTTPFLPYEFYWER</sequence>
<gene>
    <name evidence="2" type="ORF">IO89_13700</name>
</gene>
<dbReference type="STRING" id="421072.SAMN04488097_0642"/>
<evidence type="ECO:0008006" key="4">
    <source>
        <dbReference type="Google" id="ProtNLM"/>
    </source>
</evidence>
<feature type="transmembrane region" description="Helical" evidence="1">
    <location>
        <begin position="145"/>
        <end position="167"/>
    </location>
</feature>
<feature type="transmembrane region" description="Helical" evidence="1">
    <location>
        <begin position="12"/>
        <end position="31"/>
    </location>
</feature>
<feature type="transmembrane region" description="Helical" evidence="1">
    <location>
        <begin position="179"/>
        <end position="197"/>
    </location>
</feature>
<dbReference type="InterPro" id="IPR049458">
    <property type="entry name" value="EpsG-like"/>
</dbReference>
<dbReference type="Pfam" id="PF14897">
    <property type="entry name" value="EpsG"/>
    <property type="match status" value="1"/>
</dbReference>
<proteinExistence type="predicted"/>
<accession>A0A085BFK5</accession>
<feature type="transmembrane region" description="Helical" evidence="1">
    <location>
        <begin position="288"/>
        <end position="308"/>
    </location>
</feature>
<name>A0A085BFK5_9FLAO</name>
<keyword evidence="1" id="KW-1133">Transmembrane helix</keyword>
<dbReference type="EMBL" id="JPLY01000004">
    <property type="protein sequence ID" value="KFC21250.1"/>
    <property type="molecule type" value="Genomic_DNA"/>
</dbReference>